<feature type="domain" description="Aminotransferase class I/classII large" evidence="4">
    <location>
        <begin position="8"/>
        <end position="53"/>
    </location>
</feature>
<accession>W1XXT6</accession>
<name>W1XXT6_9ZZZZ</name>
<dbReference type="EMBL" id="AZMM01010520">
    <property type="protein sequence ID" value="ETJ35077.1"/>
    <property type="molecule type" value="Genomic_DNA"/>
</dbReference>
<dbReference type="InterPro" id="IPR051798">
    <property type="entry name" value="Class-II_PLP-Dep_Aminotrans"/>
</dbReference>
<dbReference type="PANTHER" id="PTHR43525:SF1">
    <property type="entry name" value="PROTEIN MALY"/>
    <property type="match status" value="1"/>
</dbReference>
<evidence type="ECO:0000256" key="1">
    <source>
        <dbReference type="ARBA" id="ARBA00001933"/>
    </source>
</evidence>
<dbReference type="GO" id="GO:0030170">
    <property type="term" value="F:pyridoxal phosphate binding"/>
    <property type="evidence" value="ECO:0007669"/>
    <property type="project" value="InterPro"/>
</dbReference>
<sequence>YNDLIMNSNALQKALIEQEKVAIMPGYTYGEEGRGFVRLNAGCPRSKLEKGVAGLINAIRAVR</sequence>
<organism evidence="5">
    <name type="scientific">human gut metagenome</name>
    <dbReference type="NCBI Taxonomy" id="408170"/>
    <lineage>
        <taxon>unclassified sequences</taxon>
        <taxon>metagenomes</taxon>
        <taxon>organismal metagenomes</taxon>
    </lineage>
</organism>
<dbReference type="InterPro" id="IPR015424">
    <property type="entry name" value="PyrdxlP-dep_Trfase"/>
</dbReference>
<gene>
    <name evidence="5" type="ORF">Q604_UNBC10520G0001</name>
</gene>
<evidence type="ECO:0000256" key="3">
    <source>
        <dbReference type="ARBA" id="ARBA00023239"/>
    </source>
</evidence>
<dbReference type="Gene3D" id="3.90.1150.10">
    <property type="entry name" value="Aspartate Aminotransferase, domain 1"/>
    <property type="match status" value="1"/>
</dbReference>
<protein>
    <submittedName>
        <fullName evidence="5">Protein MalY</fullName>
    </submittedName>
</protein>
<comment type="cofactor">
    <cofactor evidence="1">
        <name>pyridoxal 5'-phosphate</name>
        <dbReference type="ChEBI" id="CHEBI:597326"/>
    </cofactor>
</comment>
<dbReference type="AlphaFoldDB" id="W1XXT6"/>
<evidence type="ECO:0000259" key="4">
    <source>
        <dbReference type="Pfam" id="PF00155"/>
    </source>
</evidence>
<dbReference type="GO" id="GO:0016829">
    <property type="term" value="F:lyase activity"/>
    <property type="evidence" value="ECO:0007669"/>
    <property type="project" value="UniProtKB-KW"/>
</dbReference>
<feature type="non-terminal residue" evidence="5">
    <location>
        <position position="1"/>
    </location>
</feature>
<keyword evidence="3" id="KW-0456">Lyase</keyword>
<evidence type="ECO:0000313" key="5">
    <source>
        <dbReference type="EMBL" id="ETJ35077.1"/>
    </source>
</evidence>
<comment type="caution">
    <text evidence="5">The sequence shown here is derived from an EMBL/GenBank/DDBJ whole genome shotgun (WGS) entry which is preliminary data.</text>
</comment>
<dbReference type="SUPFAM" id="SSF53383">
    <property type="entry name" value="PLP-dependent transferases"/>
    <property type="match status" value="1"/>
</dbReference>
<proteinExistence type="predicted"/>
<evidence type="ECO:0000256" key="2">
    <source>
        <dbReference type="ARBA" id="ARBA00022898"/>
    </source>
</evidence>
<dbReference type="PANTHER" id="PTHR43525">
    <property type="entry name" value="PROTEIN MALY"/>
    <property type="match status" value="1"/>
</dbReference>
<dbReference type="Pfam" id="PF00155">
    <property type="entry name" value="Aminotran_1_2"/>
    <property type="match status" value="1"/>
</dbReference>
<keyword evidence="2" id="KW-0663">Pyridoxal phosphate</keyword>
<reference evidence="5" key="1">
    <citation type="submission" date="2013-12" db="EMBL/GenBank/DDBJ databases">
        <title>A Varibaculum cambriense genome reconstructed from a premature infant gut community with otherwise low bacterial novelty that shifts toward anaerobic metabolism during the third week of life.</title>
        <authorList>
            <person name="Brown C.T."/>
            <person name="Sharon I."/>
            <person name="Thomas B.C."/>
            <person name="Castelle C.J."/>
            <person name="Morowitz M.J."/>
            <person name="Banfield J.F."/>
        </authorList>
    </citation>
    <scope>NUCLEOTIDE SEQUENCE</scope>
</reference>
<dbReference type="InterPro" id="IPR004839">
    <property type="entry name" value="Aminotransferase_I/II_large"/>
</dbReference>
<dbReference type="InterPro" id="IPR015422">
    <property type="entry name" value="PyrdxlP-dep_Trfase_small"/>
</dbReference>